<dbReference type="CDD" id="cd05121">
    <property type="entry name" value="ABC1_ADCK3-like"/>
    <property type="match status" value="1"/>
</dbReference>
<dbReference type="STRING" id="402600.SAMN05216188_1415"/>
<keyword evidence="3" id="KW-0830">Ubiquinone</keyword>
<dbReference type="InterPro" id="IPR000719">
    <property type="entry name" value="Prot_kinase_dom"/>
</dbReference>
<dbReference type="InterPro" id="IPR004147">
    <property type="entry name" value="ABC1_dom"/>
</dbReference>
<dbReference type="GO" id="GO:0005524">
    <property type="term" value="F:ATP binding"/>
    <property type="evidence" value="ECO:0007669"/>
    <property type="project" value="InterPro"/>
</dbReference>
<proteinExistence type="inferred from homology"/>
<gene>
    <name evidence="3" type="ORF">SAMN05216188_1415</name>
</gene>
<dbReference type="PANTHER" id="PTHR10566">
    <property type="entry name" value="CHAPERONE-ACTIVITY OF BC1 COMPLEX CABC1 -RELATED"/>
    <property type="match status" value="1"/>
</dbReference>
<dbReference type="PROSITE" id="PS50011">
    <property type="entry name" value="PROTEIN_KINASE_DOM"/>
    <property type="match status" value="1"/>
</dbReference>
<dbReference type="Pfam" id="PF03109">
    <property type="entry name" value="ABC1"/>
    <property type="match status" value="1"/>
</dbReference>
<organism evidence="3 4">
    <name type="scientific">Lentzea xinjiangensis</name>
    <dbReference type="NCBI Taxonomy" id="402600"/>
    <lineage>
        <taxon>Bacteria</taxon>
        <taxon>Bacillati</taxon>
        <taxon>Actinomycetota</taxon>
        <taxon>Actinomycetes</taxon>
        <taxon>Pseudonocardiales</taxon>
        <taxon>Pseudonocardiaceae</taxon>
        <taxon>Lentzea</taxon>
    </lineage>
</organism>
<dbReference type="PANTHER" id="PTHR10566:SF113">
    <property type="entry name" value="PROTEIN ACTIVITY OF BC1 COMPLEX KINASE 7, CHLOROPLASTIC"/>
    <property type="match status" value="1"/>
</dbReference>
<protein>
    <submittedName>
        <fullName evidence="3">Ubiquinone biosynthesis protein</fullName>
    </submittedName>
</protein>
<evidence type="ECO:0000259" key="2">
    <source>
        <dbReference type="PROSITE" id="PS50011"/>
    </source>
</evidence>
<dbReference type="InterPro" id="IPR050154">
    <property type="entry name" value="UbiB_kinase"/>
</dbReference>
<dbReference type="AlphaFoldDB" id="A0A1H9WRY3"/>
<dbReference type="EMBL" id="FOFR01000041">
    <property type="protein sequence ID" value="SES36645.1"/>
    <property type="molecule type" value="Genomic_DNA"/>
</dbReference>
<dbReference type="GO" id="GO:0004672">
    <property type="term" value="F:protein kinase activity"/>
    <property type="evidence" value="ECO:0007669"/>
    <property type="project" value="InterPro"/>
</dbReference>
<comment type="similarity">
    <text evidence="1">Belongs to the protein kinase superfamily. ADCK protein kinase family.</text>
</comment>
<feature type="domain" description="Protein kinase" evidence="2">
    <location>
        <begin position="108"/>
        <end position="443"/>
    </location>
</feature>
<name>A0A1H9WRY3_9PSEU</name>
<dbReference type="SUPFAM" id="SSF56112">
    <property type="entry name" value="Protein kinase-like (PK-like)"/>
    <property type="match status" value="1"/>
</dbReference>
<accession>A0A1H9WRY3</accession>
<dbReference type="InterPro" id="IPR011009">
    <property type="entry name" value="Kinase-like_dom_sf"/>
</dbReference>
<evidence type="ECO:0000313" key="3">
    <source>
        <dbReference type="EMBL" id="SES36645.1"/>
    </source>
</evidence>
<evidence type="ECO:0000256" key="1">
    <source>
        <dbReference type="ARBA" id="ARBA00009670"/>
    </source>
</evidence>
<dbReference type="Proteomes" id="UP000199352">
    <property type="component" value="Unassembled WGS sequence"/>
</dbReference>
<evidence type="ECO:0000313" key="4">
    <source>
        <dbReference type="Proteomes" id="UP000199352"/>
    </source>
</evidence>
<reference evidence="4" key="1">
    <citation type="submission" date="2016-10" db="EMBL/GenBank/DDBJ databases">
        <authorList>
            <person name="Varghese N."/>
            <person name="Submissions S."/>
        </authorList>
    </citation>
    <scope>NUCLEOTIDE SEQUENCE [LARGE SCALE GENOMIC DNA]</scope>
    <source>
        <strain evidence="4">CGMCC 4.3525</strain>
    </source>
</reference>
<keyword evidence="4" id="KW-1185">Reference proteome</keyword>
<sequence>MSRGRAHVLAGALARLLVGEVGRATTADSGAVRQRQRARAVRETLEGLGPFYVKIGQILSTRPDFVSQATIDELGALHDRVGAAPFTVFEPVLEAELGRGWRRWIRDIDVEHPIGSASLAQVYRVRLADGRSAALKVQRPGIASIVHADMAVLRRAGRLLATARPQFDEVVDIAAVLEVIFEAMAGELDFGVEARNMELGARMAEGFDLLTVPEVLLATPRILVQGMAPGSSIRDIGKASLGADQRLAVAHDLLAYMYHCYFVGRTFHADPHPGNVFVHSDGHASLIDWGMIGRVDRSISLKLALTLSNMAQNDGEGAAAAWVEMGKATLRADIEGFTSDVVSLVPRVAAASLDELNFGITFTTLLRYATRRGIRTHPMIPILGKSFANMEGSIRCLAPELSAAQVLRTELTGILMDLTCEMLSENYLARGALELMLASDSSFTQARGVLRDMAKRETRFTTDSQGAKKAGSGLVKYALGALGGLGLSRWWLRHRDDTKHR</sequence>